<accession>E4XW92</accession>
<dbReference type="EMBL" id="FN653238">
    <property type="protein sequence ID" value="CBY13947.1"/>
    <property type="molecule type" value="Genomic_DNA"/>
</dbReference>
<sequence length="103" mass="11614">MTVTRVLVLIDDTLSMAGIHPETNRSYLDTAKIIASDFLDALADSRFDVHIVAQTRDGNPSRHGTRHVLCRAVSQNFFTARHGRCRAVPAIPYFFTILFYFVS</sequence>
<dbReference type="InParanoid" id="E4XW92"/>
<evidence type="ECO:0000313" key="2">
    <source>
        <dbReference type="Proteomes" id="UP000001307"/>
    </source>
</evidence>
<dbReference type="Proteomes" id="UP000001307">
    <property type="component" value="Unassembled WGS sequence"/>
</dbReference>
<evidence type="ECO:0000313" key="1">
    <source>
        <dbReference type="EMBL" id="CBY13947.1"/>
    </source>
</evidence>
<organism evidence="1">
    <name type="scientific">Oikopleura dioica</name>
    <name type="common">Tunicate</name>
    <dbReference type="NCBI Taxonomy" id="34765"/>
    <lineage>
        <taxon>Eukaryota</taxon>
        <taxon>Metazoa</taxon>
        <taxon>Chordata</taxon>
        <taxon>Tunicata</taxon>
        <taxon>Appendicularia</taxon>
        <taxon>Copelata</taxon>
        <taxon>Oikopleuridae</taxon>
        <taxon>Oikopleura</taxon>
    </lineage>
</organism>
<proteinExistence type="predicted"/>
<dbReference type="AlphaFoldDB" id="E4XW92"/>
<gene>
    <name evidence="1" type="ORF">GSOID_T00006908001</name>
</gene>
<protein>
    <submittedName>
        <fullName evidence="1">Uncharacterized protein</fullName>
    </submittedName>
</protein>
<keyword evidence="2" id="KW-1185">Reference proteome</keyword>
<name>E4XW92_OIKDI</name>
<reference evidence="1" key="1">
    <citation type="journal article" date="2010" name="Science">
        <title>Plasticity of animal genome architecture unmasked by rapid evolution of a pelagic tunicate.</title>
        <authorList>
            <person name="Denoeud F."/>
            <person name="Henriet S."/>
            <person name="Mungpakdee S."/>
            <person name="Aury J.M."/>
            <person name="Da Silva C."/>
            <person name="Brinkmann H."/>
            <person name="Mikhaleva J."/>
            <person name="Olsen L.C."/>
            <person name="Jubin C."/>
            <person name="Canestro C."/>
            <person name="Bouquet J.M."/>
            <person name="Danks G."/>
            <person name="Poulain J."/>
            <person name="Campsteijn C."/>
            <person name="Adamski M."/>
            <person name="Cross I."/>
            <person name="Yadetie F."/>
            <person name="Muffato M."/>
            <person name="Louis A."/>
            <person name="Butcher S."/>
            <person name="Tsagkogeorga G."/>
            <person name="Konrad A."/>
            <person name="Singh S."/>
            <person name="Jensen M.F."/>
            <person name="Cong E.H."/>
            <person name="Eikeseth-Otteraa H."/>
            <person name="Noel B."/>
            <person name="Anthouard V."/>
            <person name="Porcel B.M."/>
            <person name="Kachouri-Lafond R."/>
            <person name="Nishino A."/>
            <person name="Ugolini M."/>
            <person name="Chourrout P."/>
            <person name="Nishida H."/>
            <person name="Aasland R."/>
            <person name="Huzurbazar S."/>
            <person name="Westhof E."/>
            <person name="Delsuc F."/>
            <person name="Lehrach H."/>
            <person name="Reinhardt R."/>
            <person name="Weissenbach J."/>
            <person name="Roy S.W."/>
            <person name="Artiguenave F."/>
            <person name="Postlethwait J.H."/>
            <person name="Manak J.R."/>
            <person name="Thompson E.M."/>
            <person name="Jaillon O."/>
            <person name="Du Pasquier L."/>
            <person name="Boudinot P."/>
            <person name="Liberles D.A."/>
            <person name="Volff J.N."/>
            <person name="Philippe H."/>
            <person name="Lenhard B."/>
            <person name="Roest Crollius H."/>
            <person name="Wincker P."/>
            <person name="Chourrout D."/>
        </authorList>
    </citation>
    <scope>NUCLEOTIDE SEQUENCE [LARGE SCALE GENOMIC DNA]</scope>
</reference>